<dbReference type="Gene3D" id="3.40.50.720">
    <property type="entry name" value="NAD(P)-binding Rossmann-like Domain"/>
    <property type="match status" value="1"/>
</dbReference>
<keyword evidence="3" id="KW-1185">Reference proteome</keyword>
<dbReference type="InterPro" id="IPR036291">
    <property type="entry name" value="NAD(P)-bd_dom_sf"/>
</dbReference>
<protein>
    <submittedName>
        <fullName evidence="2">NAD(P)H-binding protein</fullName>
    </submittedName>
</protein>
<evidence type="ECO:0000259" key="1">
    <source>
        <dbReference type="Pfam" id="PF05368"/>
    </source>
</evidence>
<reference evidence="2 3" key="1">
    <citation type="submission" date="2021-03" db="EMBL/GenBank/DDBJ databases">
        <title>Paenibacillus artemisicola MWE-103 whole genome sequence.</title>
        <authorList>
            <person name="Ham Y.J."/>
        </authorList>
    </citation>
    <scope>NUCLEOTIDE SEQUENCE [LARGE SCALE GENOMIC DNA]</scope>
    <source>
        <strain evidence="2 3">MWE-103</strain>
    </source>
</reference>
<feature type="domain" description="NmrA-like" evidence="1">
    <location>
        <begin position="2"/>
        <end position="224"/>
    </location>
</feature>
<dbReference type="SUPFAM" id="SSF51735">
    <property type="entry name" value="NAD(P)-binding Rossmann-fold domains"/>
    <property type="match status" value="1"/>
</dbReference>
<dbReference type="Proteomes" id="UP000670947">
    <property type="component" value="Unassembled WGS sequence"/>
</dbReference>
<dbReference type="Gene3D" id="3.90.25.10">
    <property type="entry name" value="UDP-galactose 4-epimerase, domain 1"/>
    <property type="match status" value="1"/>
</dbReference>
<dbReference type="Pfam" id="PF05368">
    <property type="entry name" value="NmrA"/>
    <property type="match status" value="1"/>
</dbReference>
<accession>A0ABS3WCV5</accession>
<dbReference type="EMBL" id="JAGGDJ010000015">
    <property type="protein sequence ID" value="MBO7746137.1"/>
    <property type="molecule type" value="Genomic_DNA"/>
</dbReference>
<evidence type="ECO:0000313" key="2">
    <source>
        <dbReference type="EMBL" id="MBO7746137.1"/>
    </source>
</evidence>
<dbReference type="PANTHER" id="PTHR47129">
    <property type="entry name" value="QUINONE OXIDOREDUCTASE 2"/>
    <property type="match status" value="1"/>
</dbReference>
<dbReference type="PANTHER" id="PTHR47129:SF1">
    <property type="entry name" value="NMRA-LIKE DOMAIN-CONTAINING PROTEIN"/>
    <property type="match status" value="1"/>
</dbReference>
<evidence type="ECO:0000313" key="3">
    <source>
        <dbReference type="Proteomes" id="UP000670947"/>
    </source>
</evidence>
<gene>
    <name evidence="2" type="ORF">I8J29_18155</name>
</gene>
<dbReference type="InterPro" id="IPR052718">
    <property type="entry name" value="NmrA-type_oxidoreductase"/>
</dbReference>
<organism evidence="2 3">
    <name type="scientific">Paenibacillus artemisiicola</name>
    <dbReference type="NCBI Taxonomy" id="1172618"/>
    <lineage>
        <taxon>Bacteria</taxon>
        <taxon>Bacillati</taxon>
        <taxon>Bacillota</taxon>
        <taxon>Bacilli</taxon>
        <taxon>Bacillales</taxon>
        <taxon>Paenibacillaceae</taxon>
        <taxon>Paenibacillus</taxon>
    </lineage>
</organism>
<sequence>MKIVLTGATGQLGRHVLRELLYRVPASDVAVSARNPFADDDWACRGVEARYGDYDVPESLAPSFRGADKLLLISSPHPDDETRLRQHAGAIEAARRAGVRHVVYTSIFRAERGRLPLHRLHLRTERLIRESGLRFTILRNAYYMDVIKMLGIREAAASGELWSPPGAWTFNTAAREDLAAAAASVLTEDGHAGRTYELVPPNAWTARALVQAIEKTTGRRVVYRTNAAMDSPVYRMLAQADMRFISDDLDRLAGRPLRAMQDEVRAMLDPAHRP</sequence>
<name>A0ABS3WCV5_9BACL</name>
<dbReference type="RefSeq" id="WP_208848931.1">
    <property type="nucleotide sequence ID" value="NZ_JAGGDJ010000015.1"/>
</dbReference>
<dbReference type="InterPro" id="IPR008030">
    <property type="entry name" value="NmrA-like"/>
</dbReference>
<comment type="caution">
    <text evidence="2">The sequence shown here is derived from an EMBL/GenBank/DDBJ whole genome shotgun (WGS) entry which is preliminary data.</text>
</comment>
<proteinExistence type="predicted"/>